<evidence type="ECO:0000256" key="1">
    <source>
        <dbReference type="SAM" id="SignalP"/>
    </source>
</evidence>
<keyword evidence="1" id="KW-0732">Signal</keyword>
<feature type="chain" id="PRO_5014133614" evidence="1">
    <location>
        <begin position="25"/>
        <end position="137"/>
    </location>
</feature>
<dbReference type="AlphaFoldDB" id="A0A2I1H9H7"/>
<name>A0A2I1H9H7_9GLOM</name>
<feature type="signal peptide" evidence="1">
    <location>
        <begin position="1"/>
        <end position="24"/>
    </location>
</feature>
<dbReference type="Proteomes" id="UP000234323">
    <property type="component" value="Unassembled WGS sequence"/>
</dbReference>
<evidence type="ECO:0000313" key="3">
    <source>
        <dbReference type="Proteomes" id="UP000234323"/>
    </source>
</evidence>
<evidence type="ECO:0000313" key="2">
    <source>
        <dbReference type="EMBL" id="PKY55517.1"/>
    </source>
</evidence>
<sequence length="137" mass="14661">MYFSTFLKIIFVISLCFLTLNIEAHYRDKHCHNCHPVTITKTKSKCHTKTQTKTKTKTVTVPASTTKCSKTSTITTITSPITTSTTTITETIGTSTTTVVQCNPNGSPCEVSRPGGCCGFVCTPSSPGSAVGTCSHF</sequence>
<comment type="caution">
    <text evidence="2">The sequence shown here is derived from an EMBL/GenBank/DDBJ whole genome shotgun (WGS) entry which is preliminary data.</text>
</comment>
<dbReference type="OrthoDB" id="10593594at2759"/>
<dbReference type="EMBL" id="LLXI01001879">
    <property type="protein sequence ID" value="PKY55517.1"/>
    <property type="molecule type" value="Genomic_DNA"/>
</dbReference>
<proteinExistence type="predicted"/>
<keyword evidence="3" id="KW-1185">Reference proteome</keyword>
<reference evidence="2 3" key="1">
    <citation type="submission" date="2015-10" db="EMBL/GenBank/DDBJ databases">
        <title>Genome analyses suggest a sexual origin of heterokaryosis in a supposedly ancient asexual fungus.</title>
        <authorList>
            <person name="Ropars J."/>
            <person name="Sedzielewska K."/>
            <person name="Noel J."/>
            <person name="Charron P."/>
            <person name="Farinelli L."/>
            <person name="Marton T."/>
            <person name="Kruger M."/>
            <person name="Pelin A."/>
            <person name="Brachmann A."/>
            <person name="Corradi N."/>
        </authorList>
    </citation>
    <scope>NUCLEOTIDE SEQUENCE [LARGE SCALE GENOMIC DNA]</scope>
    <source>
        <strain evidence="2 3">A4</strain>
    </source>
</reference>
<protein>
    <submittedName>
        <fullName evidence="2">Uncharacterized protein</fullName>
    </submittedName>
</protein>
<organism evidence="2 3">
    <name type="scientific">Rhizophagus irregularis</name>
    <dbReference type="NCBI Taxonomy" id="588596"/>
    <lineage>
        <taxon>Eukaryota</taxon>
        <taxon>Fungi</taxon>
        <taxon>Fungi incertae sedis</taxon>
        <taxon>Mucoromycota</taxon>
        <taxon>Glomeromycotina</taxon>
        <taxon>Glomeromycetes</taxon>
        <taxon>Glomerales</taxon>
        <taxon>Glomeraceae</taxon>
        <taxon>Rhizophagus</taxon>
    </lineage>
</organism>
<accession>A0A2I1H9H7</accession>
<gene>
    <name evidence="2" type="ORF">RhiirA4_475031</name>
</gene>